<feature type="region of interest" description="Disordered" evidence="1">
    <location>
        <begin position="279"/>
        <end position="316"/>
    </location>
</feature>
<keyword evidence="4" id="KW-1185">Reference proteome</keyword>
<evidence type="ECO:0000313" key="3">
    <source>
        <dbReference type="EMBL" id="OLF05740.1"/>
    </source>
</evidence>
<name>A0A7Z0WEY1_9PSEU</name>
<feature type="compositionally biased region" description="Pro residues" evidence="1">
    <location>
        <begin position="285"/>
        <end position="298"/>
    </location>
</feature>
<evidence type="ECO:0000259" key="2">
    <source>
        <dbReference type="PROSITE" id="PS50011"/>
    </source>
</evidence>
<dbReference type="AlphaFoldDB" id="A0A7Z0WEY1"/>
<dbReference type="PROSITE" id="PS50011">
    <property type="entry name" value="PROTEIN_KINASE_DOM"/>
    <property type="match status" value="1"/>
</dbReference>
<dbReference type="OrthoDB" id="4061674at2"/>
<dbReference type="GO" id="GO:0004672">
    <property type="term" value="F:protein kinase activity"/>
    <property type="evidence" value="ECO:0007669"/>
    <property type="project" value="InterPro"/>
</dbReference>
<proteinExistence type="predicted"/>
<evidence type="ECO:0000313" key="4">
    <source>
        <dbReference type="Proteomes" id="UP000185696"/>
    </source>
</evidence>
<dbReference type="SUPFAM" id="SSF56112">
    <property type="entry name" value="Protein kinase-like (PK-like)"/>
    <property type="match status" value="1"/>
</dbReference>
<evidence type="ECO:0000256" key="1">
    <source>
        <dbReference type="SAM" id="MobiDB-lite"/>
    </source>
</evidence>
<sequence>MTAQVREIDVAALGPLVRIAGGGQGLVYRLRDTPDGPVYKEYLPRVVDDLDVDALRAFVRYTEELDAADREALLERVAWPEAVVRRDGVVRGFLMRQVPPRFRVDLTFGGTPSSELATAQFLLNPPGYLEKVGLAVGQRFRVEFLADTAEALALLHRLDIAVGDLSPNNLLFSQDARPRCFFVDSDSMRLGEHSVLPQGETPDWRVGDVGDEELGTSASDVYKFGLLAVRLFAGEQHTTDPAAAPVRLRRSLRLCLATDPAGRPGAADLADPLARTLNTLREPTPEPAPEPTPEPTPEPEPERVPRQRTPIPPVPAGRSLGGSVGWVVGALVLIGVVVGNVFDDSGPSSGPLTGGITVPATGFTLPDYPYPTYGLPDPTYYNPYPDVLPDLVPSAMVPLPRLSCLTETGAGVQGGEGLGSARVAIGQLCGPALGDWPALAEHAPYDGARVVGFFGEGTGAPSATVDLTAEDGRCWRTSVGFDAGYRVRSVGPLSPCG</sequence>
<reference evidence="3 4" key="1">
    <citation type="submission" date="2016-12" db="EMBL/GenBank/DDBJ databases">
        <title>The draft genome sequence of Actinophytocola xinjiangensis.</title>
        <authorList>
            <person name="Wang W."/>
            <person name="Yuan L."/>
        </authorList>
    </citation>
    <scope>NUCLEOTIDE SEQUENCE [LARGE SCALE GENOMIC DNA]</scope>
    <source>
        <strain evidence="3 4">CGMCC 4.4663</strain>
    </source>
</reference>
<dbReference type="GO" id="GO:0005524">
    <property type="term" value="F:ATP binding"/>
    <property type="evidence" value="ECO:0007669"/>
    <property type="project" value="InterPro"/>
</dbReference>
<gene>
    <name evidence="3" type="ORF">BLA60_35095</name>
</gene>
<dbReference type="Gene3D" id="1.10.510.10">
    <property type="entry name" value="Transferase(Phosphotransferase) domain 1"/>
    <property type="match status" value="1"/>
</dbReference>
<dbReference type="InterPro" id="IPR000719">
    <property type="entry name" value="Prot_kinase_dom"/>
</dbReference>
<dbReference type="InterPro" id="IPR011009">
    <property type="entry name" value="Kinase-like_dom_sf"/>
</dbReference>
<dbReference type="EMBL" id="MSIF01000026">
    <property type="protein sequence ID" value="OLF05740.1"/>
    <property type="molecule type" value="Genomic_DNA"/>
</dbReference>
<organism evidence="3 4">
    <name type="scientific">Actinophytocola xinjiangensis</name>
    <dbReference type="NCBI Taxonomy" id="485602"/>
    <lineage>
        <taxon>Bacteria</taxon>
        <taxon>Bacillati</taxon>
        <taxon>Actinomycetota</taxon>
        <taxon>Actinomycetes</taxon>
        <taxon>Pseudonocardiales</taxon>
        <taxon>Pseudonocardiaceae</taxon>
    </lineage>
</organism>
<feature type="domain" description="Protein kinase" evidence="2">
    <location>
        <begin position="13"/>
        <end position="274"/>
    </location>
</feature>
<protein>
    <recommendedName>
        <fullName evidence="2">Protein kinase domain-containing protein</fullName>
    </recommendedName>
</protein>
<dbReference type="RefSeq" id="WP_075137371.1">
    <property type="nucleotide sequence ID" value="NZ_MSIF01000026.1"/>
</dbReference>
<accession>A0A7Z0WEY1</accession>
<dbReference type="Proteomes" id="UP000185696">
    <property type="component" value="Unassembled WGS sequence"/>
</dbReference>
<comment type="caution">
    <text evidence="3">The sequence shown here is derived from an EMBL/GenBank/DDBJ whole genome shotgun (WGS) entry which is preliminary data.</text>
</comment>